<dbReference type="OrthoDB" id="240216at2759"/>
<feature type="domain" description="Choline/carnitine acyltransferase" evidence="20">
    <location>
        <begin position="46"/>
        <end position="602"/>
    </location>
</feature>
<comment type="subcellular location">
    <subcellularLocation>
        <location evidence="2">Mitochondrion inner membrane</location>
        <topology evidence="2">Peripheral membrane protein</topology>
        <orientation evidence="2">Matrix side</orientation>
    </subcellularLocation>
    <subcellularLocation>
        <location evidence="1">Peroxisome</location>
    </subcellularLocation>
</comment>
<proteinExistence type="inferred from homology"/>
<evidence type="ECO:0000256" key="17">
    <source>
        <dbReference type="ARBA" id="ARBA00073438"/>
    </source>
</evidence>
<dbReference type="GO" id="GO:0006631">
    <property type="term" value="P:fatty acid metabolic process"/>
    <property type="evidence" value="ECO:0007669"/>
    <property type="project" value="UniProtKB-KW"/>
</dbReference>
<comment type="similarity">
    <text evidence="3 19">Belongs to the carnitine/choline acetyltransferase family.</text>
</comment>
<dbReference type="Pfam" id="PF00755">
    <property type="entry name" value="Carn_acyltransf"/>
    <property type="match status" value="1"/>
</dbReference>
<keyword evidence="12" id="KW-0576">Peroxisome</keyword>
<accession>A0A2T0FHG6</accession>
<evidence type="ECO:0000256" key="14">
    <source>
        <dbReference type="ARBA" id="ARBA00052702"/>
    </source>
</evidence>
<dbReference type="InterPro" id="IPR039551">
    <property type="entry name" value="Cho/carn_acyl_trans"/>
</dbReference>
<dbReference type="InterPro" id="IPR042231">
    <property type="entry name" value="Cho/carn_acyl_trans_2"/>
</dbReference>
<gene>
    <name evidence="21" type="ORF">B9G98_02063</name>
</gene>
<evidence type="ECO:0000313" key="21">
    <source>
        <dbReference type="EMBL" id="PRT54443.1"/>
    </source>
</evidence>
<evidence type="ECO:0000256" key="15">
    <source>
        <dbReference type="ARBA" id="ARBA00053195"/>
    </source>
</evidence>
<keyword evidence="22" id="KW-1185">Reference proteome</keyword>
<dbReference type="PANTHER" id="PTHR22589">
    <property type="entry name" value="CARNITINE O-ACYLTRANSFERASE"/>
    <property type="match status" value="1"/>
</dbReference>
<evidence type="ECO:0000256" key="13">
    <source>
        <dbReference type="ARBA" id="ARBA00023315"/>
    </source>
</evidence>
<keyword evidence="4" id="KW-0813">Transport</keyword>
<protein>
    <recommendedName>
        <fullName evidence="17">Carnitine O-acetyltransferase, mitochondrial</fullName>
        <ecNumber evidence="16">2.3.1.7</ecNumber>
    </recommendedName>
</protein>
<evidence type="ECO:0000256" key="1">
    <source>
        <dbReference type="ARBA" id="ARBA00004275"/>
    </source>
</evidence>
<keyword evidence="9" id="KW-0443">Lipid metabolism</keyword>
<dbReference type="STRING" id="45607.A0A2T0FHG6"/>
<dbReference type="SUPFAM" id="SSF52777">
    <property type="entry name" value="CoA-dependent acyltransferases"/>
    <property type="match status" value="2"/>
</dbReference>
<evidence type="ECO:0000256" key="19">
    <source>
        <dbReference type="RuleBase" id="RU003801"/>
    </source>
</evidence>
<dbReference type="AlphaFoldDB" id="A0A2T0FHG6"/>
<keyword evidence="5 19" id="KW-0808">Transferase</keyword>
<comment type="function">
    <text evidence="15">Carnitine acetylase is specific for short chain fatty acids. Carnitine acetylase seems to affect the flux through the pyruvate dehydrogenase complex. It may be involved as well in the transport of acetyl-CoA into mitochondria.</text>
</comment>
<evidence type="ECO:0000256" key="4">
    <source>
        <dbReference type="ARBA" id="ARBA00022448"/>
    </source>
</evidence>
<comment type="catalytic activity">
    <reaction evidence="14">
        <text>(R)-carnitine + acetyl-CoA = O-acetyl-(R)-carnitine + CoA</text>
        <dbReference type="Rhea" id="RHEA:21136"/>
        <dbReference type="ChEBI" id="CHEBI:16347"/>
        <dbReference type="ChEBI" id="CHEBI:57287"/>
        <dbReference type="ChEBI" id="CHEBI:57288"/>
        <dbReference type="ChEBI" id="CHEBI:57589"/>
        <dbReference type="EC" id="2.3.1.7"/>
    </reaction>
</comment>
<evidence type="ECO:0000256" key="2">
    <source>
        <dbReference type="ARBA" id="ARBA00004443"/>
    </source>
</evidence>
<dbReference type="GO" id="GO:0004092">
    <property type="term" value="F:carnitine O-acetyltransferase activity"/>
    <property type="evidence" value="ECO:0007669"/>
    <property type="project" value="UniProtKB-EC"/>
</dbReference>
<keyword evidence="10" id="KW-0496">Mitochondrion</keyword>
<evidence type="ECO:0000256" key="8">
    <source>
        <dbReference type="ARBA" id="ARBA00022946"/>
    </source>
</evidence>
<dbReference type="FunFam" id="3.30.559.70:FF:000007">
    <property type="entry name" value="Carnitine O-acetyltransferase, mitochondrial"/>
    <property type="match status" value="1"/>
</dbReference>
<evidence type="ECO:0000256" key="6">
    <source>
        <dbReference type="ARBA" id="ARBA00022792"/>
    </source>
</evidence>
<evidence type="ECO:0000313" key="22">
    <source>
        <dbReference type="Proteomes" id="UP000238350"/>
    </source>
</evidence>
<dbReference type="GeneID" id="36515811"/>
<dbReference type="RefSeq" id="XP_024664388.1">
    <property type="nucleotide sequence ID" value="XM_024808620.1"/>
</dbReference>
<dbReference type="GO" id="GO:0005743">
    <property type="term" value="C:mitochondrial inner membrane"/>
    <property type="evidence" value="ECO:0007669"/>
    <property type="project" value="UniProtKB-SubCell"/>
</dbReference>
<evidence type="ECO:0000256" key="11">
    <source>
        <dbReference type="ARBA" id="ARBA00023136"/>
    </source>
</evidence>
<evidence type="ECO:0000256" key="12">
    <source>
        <dbReference type="ARBA" id="ARBA00023140"/>
    </source>
</evidence>
<evidence type="ECO:0000256" key="16">
    <source>
        <dbReference type="ARBA" id="ARBA00066910"/>
    </source>
</evidence>
<dbReference type="Gene3D" id="3.30.559.70">
    <property type="entry name" value="Choline/Carnitine o-acyltransferase, domain 2"/>
    <property type="match status" value="1"/>
</dbReference>
<keyword evidence="6" id="KW-0999">Mitochondrion inner membrane</keyword>
<name>A0A2T0FHG6_9ASCO</name>
<dbReference type="EMBL" id="NDIQ01000021">
    <property type="protein sequence ID" value="PRT54443.1"/>
    <property type="molecule type" value="Genomic_DNA"/>
</dbReference>
<evidence type="ECO:0000256" key="18">
    <source>
        <dbReference type="PIRSR" id="PIRSR600542-1"/>
    </source>
</evidence>
<dbReference type="PANTHER" id="PTHR22589:SF103">
    <property type="entry name" value="CARNITINE O-ACETYL-TRANSFERASE, ISOFORM A-RELATED"/>
    <property type="match status" value="1"/>
</dbReference>
<reference evidence="21 22" key="1">
    <citation type="submission" date="2017-04" db="EMBL/GenBank/DDBJ databases">
        <title>Genome sequencing of [Candida] sorbophila.</title>
        <authorList>
            <person name="Ahn J.O."/>
        </authorList>
    </citation>
    <scope>NUCLEOTIDE SEQUENCE [LARGE SCALE GENOMIC DNA]</scope>
    <source>
        <strain evidence="21 22">DS02</strain>
    </source>
</reference>
<sequence>MLCKKQALSMPVKAAVRMNSTAAPAGYKEDLVLGKTYRFQNSLPKLPVPTLQETAKRYLRTVKPFVIDETYARTEKLVQEFIAPGGQGEVLQKRLEARAADPNVKNWLYEFWNEAAYMAYRDPVVPYVSYFYSYKDDPRFTQPAKRAAAIITAALKFKGLLDTKTLEPDYMRKAPIDMELFRYLFHNCRVPEPKVDGNLEYPVSGNEYFVVARRNRFYKVPYLTPEGRQLSTAEFESQLLKIYNDADLKGTGPNVGALTSENRDVWYDMRRDLLADATNAASLETIQASAFVVCLDFAYPLENVERTYQYWHGNCQNRFYDKPVQFVINDNGTAGFMGEHSMMDGTQTHRLNDYVCDEIFNNKVELTTELSFNAPAEEIVFNVSDKIAGHVARAERDFWNEIDQHEVAVWVFNNYGKNLIKQFKCSPDAYLQMLLQLAYFRMNGVVRPVYESAATRKFAQGRTETCRSVSIESADFARSFWDANVSDAEKVKKFRLAVDQQVKYIADASEGRGVDRHMFGLKKMLQEGEQMPGIFQDPVFAYSGTWYISSSQLSSEYFNGYGWSEVIPEGFGCAYMINANNLQVNICSKKMGSHKFQSYLEEAANELAKLLSAETGTKAKL</sequence>
<dbReference type="GO" id="GO:0009437">
    <property type="term" value="P:carnitine metabolic process"/>
    <property type="evidence" value="ECO:0007669"/>
    <property type="project" value="TreeGrafter"/>
</dbReference>
<dbReference type="InterPro" id="IPR023213">
    <property type="entry name" value="CAT-like_dom_sf"/>
</dbReference>
<evidence type="ECO:0000256" key="10">
    <source>
        <dbReference type="ARBA" id="ARBA00023128"/>
    </source>
</evidence>
<dbReference type="Proteomes" id="UP000238350">
    <property type="component" value="Unassembled WGS sequence"/>
</dbReference>
<evidence type="ECO:0000259" key="20">
    <source>
        <dbReference type="Pfam" id="PF00755"/>
    </source>
</evidence>
<dbReference type="Gene3D" id="3.30.559.10">
    <property type="entry name" value="Chloramphenicol acetyltransferase-like domain"/>
    <property type="match status" value="1"/>
</dbReference>
<evidence type="ECO:0000256" key="7">
    <source>
        <dbReference type="ARBA" id="ARBA00022832"/>
    </source>
</evidence>
<keyword evidence="7" id="KW-0276">Fatty acid metabolism</keyword>
<keyword evidence="11" id="KW-0472">Membrane</keyword>
<keyword evidence="8" id="KW-0809">Transit peptide</keyword>
<dbReference type="PROSITE" id="PS00439">
    <property type="entry name" value="ACYLTRANSF_C_1"/>
    <property type="match status" value="1"/>
</dbReference>
<dbReference type="GO" id="GO:0005777">
    <property type="term" value="C:peroxisome"/>
    <property type="evidence" value="ECO:0007669"/>
    <property type="project" value="UniProtKB-SubCell"/>
</dbReference>
<evidence type="ECO:0000256" key="5">
    <source>
        <dbReference type="ARBA" id="ARBA00022679"/>
    </source>
</evidence>
<feature type="active site" description="Proton acceptor" evidence="18">
    <location>
        <position position="340"/>
    </location>
</feature>
<dbReference type="PROSITE" id="PS00440">
    <property type="entry name" value="ACYLTRANSF_C_2"/>
    <property type="match status" value="1"/>
</dbReference>
<dbReference type="EC" id="2.3.1.7" evidence="16"/>
<evidence type="ECO:0000256" key="3">
    <source>
        <dbReference type="ARBA" id="ARBA00005232"/>
    </source>
</evidence>
<comment type="caution">
    <text evidence="21">The sequence shown here is derived from an EMBL/GenBank/DDBJ whole genome shotgun (WGS) entry which is preliminary data.</text>
</comment>
<keyword evidence="13 19" id="KW-0012">Acyltransferase</keyword>
<evidence type="ECO:0000256" key="9">
    <source>
        <dbReference type="ARBA" id="ARBA00023098"/>
    </source>
</evidence>
<organism evidence="21 22">
    <name type="scientific">Wickerhamiella sorbophila</name>
    <dbReference type="NCBI Taxonomy" id="45607"/>
    <lineage>
        <taxon>Eukaryota</taxon>
        <taxon>Fungi</taxon>
        <taxon>Dikarya</taxon>
        <taxon>Ascomycota</taxon>
        <taxon>Saccharomycotina</taxon>
        <taxon>Dipodascomycetes</taxon>
        <taxon>Dipodascales</taxon>
        <taxon>Trichomonascaceae</taxon>
        <taxon>Wickerhamiella</taxon>
    </lineage>
</organism>
<dbReference type="InterPro" id="IPR000542">
    <property type="entry name" value="Carn_acyl_trans"/>
</dbReference>